<dbReference type="InterPro" id="IPR001227">
    <property type="entry name" value="Ac_transferase_dom_sf"/>
</dbReference>
<dbReference type="PROSITE" id="PS00606">
    <property type="entry name" value="KS3_1"/>
    <property type="match status" value="1"/>
</dbReference>
<dbReference type="PANTHER" id="PTHR43775">
    <property type="entry name" value="FATTY ACID SYNTHASE"/>
    <property type="match status" value="1"/>
</dbReference>
<dbReference type="Pfam" id="PF23024">
    <property type="entry name" value="AMP-dom_DIP2-like"/>
    <property type="match status" value="1"/>
</dbReference>
<dbReference type="SUPFAM" id="SSF56801">
    <property type="entry name" value="Acetyl-CoA synthetase-like"/>
    <property type="match status" value="1"/>
</dbReference>
<evidence type="ECO:0000256" key="4">
    <source>
        <dbReference type="ARBA" id="ARBA00022679"/>
    </source>
</evidence>
<dbReference type="CDD" id="cd00833">
    <property type="entry name" value="PKS"/>
    <property type="match status" value="1"/>
</dbReference>
<dbReference type="SMART" id="SM00825">
    <property type="entry name" value="PKS_KS"/>
    <property type="match status" value="1"/>
</dbReference>
<dbReference type="InterPro" id="IPR036736">
    <property type="entry name" value="ACP-like_sf"/>
</dbReference>
<dbReference type="SMART" id="SM00827">
    <property type="entry name" value="PKS_AT"/>
    <property type="match status" value="1"/>
</dbReference>
<dbReference type="Pfam" id="PF00109">
    <property type="entry name" value="ketoacyl-synt"/>
    <property type="match status" value="1"/>
</dbReference>
<dbReference type="PANTHER" id="PTHR43775:SF37">
    <property type="entry name" value="SI:DKEY-61P9.11"/>
    <property type="match status" value="1"/>
</dbReference>
<dbReference type="InterPro" id="IPR014031">
    <property type="entry name" value="Ketoacyl_synth_C"/>
</dbReference>
<dbReference type="SUPFAM" id="SSF53901">
    <property type="entry name" value="Thiolase-like"/>
    <property type="match status" value="1"/>
</dbReference>
<dbReference type="SUPFAM" id="SSF52151">
    <property type="entry name" value="FabD/lysophospholipase-like"/>
    <property type="match status" value="1"/>
</dbReference>
<dbReference type="InterPro" id="IPR029063">
    <property type="entry name" value="SAM-dependent_MTases_sf"/>
</dbReference>
<keyword evidence="2" id="KW-0596">Phosphopantetheine</keyword>
<dbReference type="Gene3D" id="3.40.50.12780">
    <property type="entry name" value="N-terminal domain of ligase-like"/>
    <property type="match status" value="1"/>
</dbReference>
<evidence type="ECO:0000256" key="10">
    <source>
        <dbReference type="SAM" id="Phobius"/>
    </source>
</evidence>
<evidence type="ECO:0000256" key="9">
    <source>
        <dbReference type="SAM" id="MobiDB-lite"/>
    </source>
</evidence>
<dbReference type="GO" id="GO:0006633">
    <property type="term" value="P:fatty acid biosynthetic process"/>
    <property type="evidence" value="ECO:0007669"/>
    <property type="project" value="InterPro"/>
</dbReference>
<dbReference type="SUPFAM" id="SSF55048">
    <property type="entry name" value="Probable ACP-binding domain of malonyl-CoA ACP transacylase"/>
    <property type="match status" value="1"/>
</dbReference>
<dbReference type="InterPro" id="IPR045851">
    <property type="entry name" value="AMP-bd_C_sf"/>
</dbReference>
<dbReference type="InterPro" id="IPR009081">
    <property type="entry name" value="PP-bd_ACP"/>
</dbReference>
<feature type="transmembrane region" description="Helical" evidence="10">
    <location>
        <begin position="76"/>
        <end position="94"/>
    </location>
</feature>
<evidence type="ECO:0000313" key="14">
    <source>
        <dbReference type="Proteomes" id="UP000252085"/>
    </source>
</evidence>
<name>A0A367RLK8_NOSPU</name>
<dbReference type="Pfam" id="PF00698">
    <property type="entry name" value="Acyl_transf_1"/>
    <property type="match status" value="1"/>
</dbReference>
<dbReference type="Gene3D" id="3.40.50.150">
    <property type="entry name" value="Vaccinia Virus protein VP39"/>
    <property type="match status" value="1"/>
</dbReference>
<feature type="compositionally biased region" description="Gly residues" evidence="9">
    <location>
        <begin position="599"/>
        <end position="608"/>
    </location>
</feature>
<feature type="compositionally biased region" description="Basic and acidic residues" evidence="9">
    <location>
        <begin position="610"/>
        <end position="619"/>
    </location>
</feature>
<evidence type="ECO:0000256" key="7">
    <source>
        <dbReference type="ARBA" id="ARBA00023098"/>
    </source>
</evidence>
<protein>
    <recommendedName>
        <fullName evidence="15">Beta-ketoacyl synthase</fullName>
    </recommendedName>
</protein>
<dbReference type="InterPro" id="IPR000873">
    <property type="entry name" value="AMP-dep_synth/lig_dom"/>
</dbReference>
<dbReference type="PROSITE" id="PS52004">
    <property type="entry name" value="KS3_2"/>
    <property type="match status" value="1"/>
</dbReference>
<comment type="similarity">
    <text evidence="1">Belongs to the ATP-dependent AMP-binding enzyme family.</text>
</comment>
<dbReference type="GO" id="GO:0031177">
    <property type="term" value="F:phosphopantetheine binding"/>
    <property type="evidence" value="ECO:0007669"/>
    <property type="project" value="InterPro"/>
</dbReference>
<evidence type="ECO:0000256" key="5">
    <source>
        <dbReference type="ARBA" id="ARBA00022737"/>
    </source>
</evidence>
<dbReference type="EMBL" id="LXQE01000136">
    <property type="protein sequence ID" value="RCJ37456.1"/>
    <property type="molecule type" value="Genomic_DNA"/>
</dbReference>
<keyword evidence="10" id="KW-1133">Transmembrane helix</keyword>
<evidence type="ECO:0000256" key="3">
    <source>
        <dbReference type="ARBA" id="ARBA00022553"/>
    </source>
</evidence>
<dbReference type="Gene3D" id="3.30.70.3290">
    <property type="match status" value="1"/>
</dbReference>
<keyword evidence="5" id="KW-0677">Repeat</keyword>
<dbReference type="InterPro" id="IPR050091">
    <property type="entry name" value="PKS_NRPS_Biosynth_Enz"/>
</dbReference>
<dbReference type="InterPro" id="IPR042099">
    <property type="entry name" value="ANL_N_sf"/>
</dbReference>
<dbReference type="Pfam" id="PF00550">
    <property type="entry name" value="PP-binding"/>
    <property type="match status" value="2"/>
</dbReference>
<dbReference type="InterPro" id="IPR016035">
    <property type="entry name" value="Acyl_Trfase/lysoPLipase"/>
</dbReference>
<keyword evidence="10" id="KW-0472">Membrane</keyword>
<feature type="region of interest" description="Disordered" evidence="9">
    <location>
        <begin position="587"/>
        <end position="619"/>
    </location>
</feature>
<dbReference type="FunFam" id="3.40.47.10:FF:000019">
    <property type="entry name" value="Polyketide synthase type I"/>
    <property type="match status" value="1"/>
</dbReference>
<dbReference type="Pfam" id="PF08242">
    <property type="entry name" value="Methyltransf_12"/>
    <property type="match status" value="1"/>
</dbReference>
<dbReference type="InterPro" id="IPR013217">
    <property type="entry name" value="Methyltransf_12"/>
</dbReference>
<dbReference type="CDD" id="cd05931">
    <property type="entry name" value="FAAL"/>
    <property type="match status" value="1"/>
</dbReference>
<keyword evidence="4" id="KW-0808">Transferase</keyword>
<dbReference type="SUPFAM" id="SSF53335">
    <property type="entry name" value="S-adenosyl-L-methionine-dependent methyltransferases"/>
    <property type="match status" value="1"/>
</dbReference>
<evidence type="ECO:0000313" key="13">
    <source>
        <dbReference type="EMBL" id="RCJ37456.1"/>
    </source>
</evidence>
<keyword evidence="3" id="KW-0597">Phosphoprotein</keyword>
<dbReference type="Pfam" id="PF00501">
    <property type="entry name" value="AMP-binding"/>
    <property type="match status" value="1"/>
</dbReference>
<dbReference type="SMART" id="SM00823">
    <property type="entry name" value="PKS_PP"/>
    <property type="match status" value="2"/>
</dbReference>
<evidence type="ECO:0000259" key="11">
    <source>
        <dbReference type="PROSITE" id="PS50075"/>
    </source>
</evidence>
<keyword evidence="10" id="KW-0812">Transmembrane</keyword>
<dbReference type="CDD" id="cd02440">
    <property type="entry name" value="AdoMet_MTases"/>
    <property type="match status" value="1"/>
</dbReference>
<dbReference type="InterPro" id="IPR040097">
    <property type="entry name" value="FAAL/FAAC"/>
</dbReference>
<dbReference type="InterPro" id="IPR020841">
    <property type="entry name" value="PKS_Beta-ketoAc_synthase_dom"/>
</dbReference>
<dbReference type="SUPFAM" id="SSF47336">
    <property type="entry name" value="ACP-like"/>
    <property type="match status" value="2"/>
</dbReference>
<feature type="domain" description="Ketosynthase family 3 (KS3)" evidence="12">
    <location>
        <begin position="713"/>
        <end position="1137"/>
    </location>
</feature>
<dbReference type="FunFam" id="3.40.50.12780:FF:000013">
    <property type="entry name" value="Long-chain-fatty-acid--AMP ligase FadD32"/>
    <property type="match status" value="1"/>
</dbReference>
<keyword evidence="8" id="KW-0511">Multifunctional enzyme</keyword>
<evidence type="ECO:0000256" key="6">
    <source>
        <dbReference type="ARBA" id="ARBA00022832"/>
    </source>
</evidence>
<keyword evidence="6" id="KW-0276">Fatty acid metabolism</keyword>
<sequence>MEKQHTSETLVDVLRYRAIQQPQTLGYTFLVDGESEGSRLTYGALDKLARAIATYLQTFAKPGDRVLLLYPPGLEFITAFFGCLYAGLIAIPAYPPRQNQSIARLGAIISDAQATAILTTTALLPIVKNYFADNPELASLKLLASDAISEAMSTTGVDAAQEWKAPNIDGNTLAFLQYTSGSTGTPKGVMVSHSNLLHNLAYLDRGWEHTSDSVMVTWIPFFHDMGLIYGVLQPLYKGFPCYIMPPVAFIARPIRWLQAISHYQATHTSAPNFAYDLCIRKITPEQRASLNLSRWQMALNAAEPVKAETLERFAKAFACCGFQATAFCPGYGLAEATLKVTAVQTQAEPIISKVEATALAQNRVVPATADHPNVRLLVGCGNHRQGDTQIAIVHPELLTRCLPDEVGEIWVAGASITQGYWQRPEETKHTFAAYLADTGEGPFLRTGDLGFLQNDELFITGRLKDLIIIRGHNHYPQDIELTVTNSHSALGTQGVAAFTIEVDGEEQLVVACEVERTAMRKLDASEVIGSIRQAVTTQHELELYAVLLLKPAIIPKTSSGKIQRYATRAEFLAGTLEVVGQWRKAGEHTSTALSNRGAGEQGSRGAGEQGELRSRKSGEKGRAEIQAWLINKIAQRQNIAPQSIDSHESFAYYGLDSIAAVSLSADLEDWLGCQLLPTLAYDYPTIATLSTYLTEILSERRESPEPRQNLKSVEAIAIIGLDCRFPGANNPEAFWQLLRNGKSAIDQIPGNRWDSHLFYNPIPAQPGKMSTRWGGFIEQVDQFDPQFFRISPREAERMDPQQRLLLEVSWQALENAGLASDRLTGSNSGVFIGISTNDYARFQFDRLSDIDVYASTGNALSIAANRLSYQFDWHGPSWAVDTACSSSLVAVHQACQSLRLGECHLALAGGVNLILTPQMTIALSQARFMSGDGRCKTFDADADGYVRGEGCGIVVLKRFTDAIKDGDNILALIRGSAVNQDGHSNGLTAPRGIAQQAVIHQALVNAGVAPAAISYVEAHGTGTALGDPIEVNSLQSVLMSGRSPKQPCAIGSVKTNIGHLESAAGIAGLIKVVLALQHQEIPGTLHLKELNPKITIQDTPFSIPSETQKWSGVGEQCFAGVSSFGFGGTNAHVVLEEAPEESRGAGEQGVSFHLKSVLTLSAKSEIALRELARRYVAFLEFHSEVSLGDICYTSNVGRSHFDHRLALVAESSEEFCEQLAAFIYNSPSRIGDRCQGVAFLFTGQGSQYIGMGRELYNTQPVFRQAIERCAEILQQYLNQPLLEVLYPSSELDNPTQASINETAYTQPALFALEYALSELWQSWGIKPSVVMGHSIGEYVAACVAGVFSLEDGLKLIAARGKLMQALPSVGAMVAVFAQSQEVSTIIDEYSDVAIAAMNGAHLIISGGSQSITSAVARLEAKGVKTKALEVSHAFHSPLMQPMLAEFEQIVQQVSYCPPNPDIRFISNLTGQLAKAEIATPEYWVQHVTQPVRFADGMATLAELGALAYLEVGPQPILLGMGRQCLSGNEYVWLPSLKKESNSQQMLSSLATLYESGISIDWVGFHHGSQHRRVVLPNYPFERSRFWMETASSDVTARESLCPPAEIKRLLVPQLTELTAQLSLKHYGEALSTLESLSILYVVAAFRQMGWNLQLGDRYSIPQLTKLGVIEQHHKLALRLLEMLVEEGILQRIGNQWEVTRILELPTPETQLHNLRSQYPQANAELTLLERCGSHLAQVLQGETRPLELLFPQGDLTALTQLYQDSPGAKVMNALVQKAISTAISTATVSILEIGAGTGGTTAYLLPHLPVDRTEYVFTDLGTWFTSKAQEKFRDYPFIRYQSLDIEEDPQSQGFTNHQYDIIVAANVLHATEDLQQTLRHVHSLLAPGGLLVLLEGTSPRRWLDLVFGLTPGWWKFSDYDLRPFYPLLAVTDWLELLSDCGFQEAVHLAPDSQAIGDSFQQVVILAQSISNNNLVNHNHPPSPIAATINTKQSTFLQSLIAKPPRVRQEELVAHVRSLVAKVLGLKQPQSIGLQQGFFELGMDSLTATELKEQLQNSLGCSLSPTTLFDYPTVTALANYLETQVLSLLDPQASAQEANSNSESFQEQALLEESSLEKRVRLSSPDQSLDEIADLLAAKLASIREGKLL</sequence>
<dbReference type="GO" id="GO:0071766">
    <property type="term" value="P:Actinobacterium-type cell wall biogenesis"/>
    <property type="evidence" value="ECO:0007669"/>
    <property type="project" value="UniProtKB-ARBA"/>
</dbReference>
<dbReference type="InterPro" id="IPR025110">
    <property type="entry name" value="AMP-bd_C"/>
</dbReference>
<dbReference type="Gene3D" id="3.30.300.30">
    <property type="match status" value="1"/>
</dbReference>
<dbReference type="InterPro" id="IPR018201">
    <property type="entry name" value="Ketoacyl_synth_AS"/>
</dbReference>
<dbReference type="Proteomes" id="UP000252085">
    <property type="component" value="Unassembled WGS sequence"/>
</dbReference>
<feature type="domain" description="Carrier" evidence="11">
    <location>
        <begin position="2009"/>
        <end position="2084"/>
    </location>
</feature>
<feature type="domain" description="Carrier" evidence="11">
    <location>
        <begin position="620"/>
        <end position="697"/>
    </location>
</feature>
<evidence type="ECO:0008006" key="15">
    <source>
        <dbReference type="Google" id="ProtNLM"/>
    </source>
</evidence>
<evidence type="ECO:0000256" key="8">
    <source>
        <dbReference type="ARBA" id="ARBA00023268"/>
    </source>
</evidence>
<dbReference type="GO" id="GO:0004312">
    <property type="term" value="F:fatty acid synthase activity"/>
    <property type="evidence" value="ECO:0007669"/>
    <property type="project" value="TreeGrafter"/>
</dbReference>
<dbReference type="Pfam" id="PF22621">
    <property type="entry name" value="CurL-like_PKS_C"/>
    <property type="match status" value="1"/>
</dbReference>
<dbReference type="GO" id="GO:0004315">
    <property type="term" value="F:3-oxoacyl-[acyl-carrier-protein] synthase activity"/>
    <property type="evidence" value="ECO:0007669"/>
    <property type="project" value="InterPro"/>
</dbReference>
<dbReference type="Gene3D" id="3.40.47.10">
    <property type="match status" value="1"/>
</dbReference>
<dbReference type="InterPro" id="IPR020845">
    <property type="entry name" value="AMP-binding_CS"/>
</dbReference>
<dbReference type="SMART" id="SM01294">
    <property type="entry name" value="PKS_PP_betabranch"/>
    <property type="match status" value="2"/>
</dbReference>
<dbReference type="InterPro" id="IPR016039">
    <property type="entry name" value="Thiolase-like"/>
</dbReference>
<dbReference type="InterPro" id="IPR020806">
    <property type="entry name" value="PKS_PP-bd"/>
</dbReference>
<accession>A0A367RLK8</accession>
<dbReference type="InterPro" id="IPR014043">
    <property type="entry name" value="Acyl_transferase_dom"/>
</dbReference>
<dbReference type="InterPro" id="IPR016036">
    <property type="entry name" value="Malonyl_transacylase_ACP-bd"/>
</dbReference>
<dbReference type="Gene3D" id="3.40.366.10">
    <property type="entry name" value="Malonyl-Coenzyme A Acyl Carrier Protein, domain 2"/>
    <property type="match status" value="1"/>
</dbReference>
<dbReference type="PROSITE" id="PS00455">
    <property type="entry name" value="AMP_BINDING"/>
    <property type="match status" value="1"/>
</dbReference>
<dbReference type="FunFam" id="3.40.366.10:FF:000002">
    <property type="entry name" value="Probable polyketide synthase 2"/>
    <property type="match status" value="1"/>
</dbReference>
<dbReference type="InterPro" id="IPR014030">
    <property type="entry name" value="Ketoacyl_synth_N"/>
</dbReference>
<evidence type="ECO:0000259" key="12">
    <source>
        <dbReference type="PROSITE" id="PS52004"/>
    </source>
</evidence>
<evidence type="ECO:0000256" key="1">
    <source>
        <dbReference type="ARBA" id="ARBA00006432"/>
    </source>
</evidence>
<keyword evidence="7" id="KW-0443">Lipid metabolism</keyword>
<dbReference type="PROSITE" id="PS50075">
    <property type="entry name" value="CARRIER"/>
    <property type="match status" value="2"/>
</dbReference>
<dbReference type="Pfam" id="PF02801">
    <property type="entry name" value="Ketoacyl-synt_C"/>
    <property type="match status" value="1"/>
</dbReference>
<dbReference type="Gene3D" id="1.10.1200.10">
    <property type="entry name" value="ACP-like"/>
    <property type="match status" value="2"/>
</dbReference>
<proteinExistence type="inferred from homology"/>
<reference evidence="13 14" key="1">
    <citation type="submission" date="2016-04" db="EMBL/GenBank/DDBJ databases">
        <authorList>
            <person name="Evans L.H."/>
            <person name="Alamgir A."/>
            <person name="Owens N."/>
            <person name="Weber N.D."/>
            <person name="Virtaneva K."/>
            <person name="Barbian K."/>
            <person name="Babar A."/>
            <person name="Rosenke K."/>
        </authorList>
    </citation>
    <scope>NUCLEOTIDE SEQUENCE [LARGE SCALE GENOMIC DNA]</scope>
    <source>
        <strain evidence="13">NIES-2108</strain>
    </source>
</reference>
<gene>
    <name evidence="13" type="ORF">A6769_11110</name>
</gene>
<dbReference type="Gene3D" id="3.30.70.250">
    <property type="entry name" value="Malonyl-CoA ACP transacylase, ACP-binding"/>
    <property type="match status" value="1"/>
</dbReference>
<evidence type="ECO:0000256" key="2">
    <source>
        <dbReference type="ARBA" id="ARBA00022450"/>
    </source>
</evidence>
<comment type="caution">
    <text evidence="13">The sequence shown here is derived from an EMBL/GenBank/DDBJ whole genome shotgun (WGS) entry which is preliminary data.</text>
</comment>
<organism evidence="13 14">
    <name type="scientific">Nostoc punctiforme NIES-2108</name>
    <dbReference type="NCBI Taxonomy" id="1356359"/>
    <lineage>
        <taxon>Bacteria</taxon>
        <taxon>Bacillati</taxon>
        <taxon>Cyanobacteriota</taxon>
        <taxon>Cyanophyceae</taxon>
        <taxon>Nostocales</taxon>
        <taxon>Nostocaceae</taxon>
        <taxon>Nostoc</taxon>
    </lineage>
</organism>